<evidence type="ECO:0000313" key="1">
    <source>
        <dbReference type="EMBL" id="KAL0315055.1"/>
    </source>
</evidence>
<dbReference type="InterPro" id="IPR023214">
    <property type="entry name" value="HAD_sf"/>
</dbReference>
<reference evidence="1" key="2">
    <citation type="journal article" date="2024" name="Plant">
        <title>Genomic evolution and insights into agronomic trait innovations of Sesamum species.</title>
        <authorList>
            <person name="Miao H."/>
            <person name="Wang L."/>
            <person name="Qu L."/>
            <person name="Liu H."/>
            <person name="Sun Y."/>
            <person name="Le M."/>
            <person name="Wang Q."/>
            <person name="Wei S."/>
            <person name="Zheng Y."/>
            <person name="Lin W."/>
            <person name="Duan Y."/>
            <person name="Cao H."/>
            <person name="Xiong S."/>
            <person name="Wang X."/>
            <person name="Wei L."/>
            <person name="Li C."/>
            <person name="Ma Q."/>
            <person name="Ju M."/>
            <person name="Zhao R."/>
            <person name="Li G."/>
            <person name="Mu C."/>
            <person name="Tian Q."/>
            <person name="Mei H."/>
            <person name="Zhang T."/>
            <person name="Gao T."/>
            <person name="Zhang H."/>
        </authorList>
    </citation>
    <scope>NUCLEOTIDE SEQUENCE</scope>
    <source>
        <strain evidence="1">KEN8</strain>
    </source>
</reference>
<dbReference type="InterPro" id="IPR036412">
    <property type="entry name" value="HAD-like_sf"/>
</dbReference>
<accession>A0AAW2L9R9</accession>
<sequence>MAERSPIAPSIDKPIVRDCMSMTLMVEKLGLMRMHNWNQSLRHKVKKPAGTVEEVERHFGCESARLIMVGDRLFTDIVYGNRTGFFMILPEPLSLAEEPLIGRLVTSNRPIFVNECCGTCMVMDVPKVRLLEVAIVKQWSKQGLMLISNKLVSDPMKCVKDRIPYIGPTVLMIRIWKAIDASSSRVEELKTKKILVRHVEKATNSEDTFDVLRSFGNYLLDLRSDSLIQPNPSDELKSKEQNEKGRRDIKAWKILPDNPMVVFTLIMRSSSFTHLLVAEYIHTIAPILFPIIQD</sequence>
<dbReference type="Gene3D" id="3.40.50.1000">
    <property type="entry name" value="HAD superfamily/HAD-like"/>
    <property type="match status" value="1"/>
</dbReference>
<gene>
    <name evidence="1" type="ORF">Scaly_2894200</name>
</gene>
<dbReference type="SUPFAM" id="SSF56784">
    <property type="entry name" value="HAD-like"/>
    <property type="match status" value="1"/>
</dbReference>
<dbReference type="PANTHER" id="PTHR19288:SF25">
    <property type="entry name" value="PHOSPHATIDYLGLYCEROPHOSPHATASE GEP4, MITOCHONDRIAL"/>
    <property type="match status" value="1"/>
</dbReference>
<dbReference type="PANTHER" id="PTHR19288">
    <property type="entry name" value="4-NITROPHENYLPHOSPHATASE-RELATED"/>
    <property type="match status" value="1"/>
</dbReference>
<dbReference type="AlphaFoldDB" id="A0AAW2L9R9"/>
<proteinExistence type="predicted"/>
<dbReference type="GO" id="GO:0008962">
    <property type="term" value="F:phosphatidylglycerophosphatase activity"/>
    <property type="evidence" value="ECO:0007669"/>
    <property type="project" value="InterPro"/>
</dbReference>
<reference evidence="1" key="1">
    <citation type="submission" date="2020-06" db="EMBL/GenBank/DDBJ databases">
        <authorList>
            <person name="Li T."/>
            <person name="Hu X."/>
            <person name="Zhang T."/>
            <person name="Song X."/>
            <person name="Zhang H."/>
            <person name="Dai N."/>
            <person name="Sheng W."/>
            <person name="Hou X."/>
            <person name="Wei L."/>
        </authorList>
    </citation>
    <scope>NUCLEOTIDE SEQUENCE</scope>
    <source>
        <strain evidence="1">KEN8</strain>
        <tissue evidence="1">Leaf</tissue>
    </source>
</reference>
<protein>
    <submittedName>
        <fullName evidence="1">Uncharacterized protein</fullName>
    </submittedName>
</protein>
<name>A0AAW2L9R9_9LAMI</name>
<dbReference type="GO" id="GO:0005737">
    <property type="term" value="C:cytoplasm"/>
    <property type="evidence" value="ECO:0007669"/>
    <property type="project" value="TreeGrafter"/>
</dbReference>
<dbReference type="Pfam" id="PF09419">
    <property type="entry name" value="PGP_phosphatase"/>
    <property type="match status" value="1"/>
</dbReference>
<comment type="caution">
    <text evidence="1">The sequence shown here is derived from an EMBL/GenBank/DDBJ whole genome shotgun (WGS) entry which is preliminary data.</text>
</comment>
<dbReference type="EMBL" id="JACGWM010000101">
    <property type="protein sequence ID" value="KAL0315055.1"/>
    <property type="molecule type" value="Genomic_DNA"/>
</dbReference>
<organism evidence="1">
    <name type="scientific">Sesamum calycinum</name>
    <dbReference type="NCBI Taxonomy" id="2727403"/>
    <lineage>
        <taxon>Eukaryota</taxon>
        <taxon>Viridiplantae</taxon>
        <taxon>Streptophyta</taxon>
        <taxon>Embryophyta</taxon>
        <taxon>Tracheophyta</taxon>
        <taxon>Spermatophyta</taxon>
        <taxon>Magnoliopsida</taxon>
        <taxon>eudicotyledons</taxon>
        <taxon>Gunneridae</taxon>
        <taxon>Pentapetalae</taxon>
        <taxon>asterids</taxon>
        <taxon>lamiids</taxon>
        <taxon>Lamiales</taxon>
        <taxon>Pedaliaceae</taxon>
        <taxon>Sesamum</taxon>
    </lineage>
</organism>
<dbReference type="InterPro" id="IPR027706">
    <property type="entry name" value="PGP_Pase"/>
</dbReference>